<gene>
    <name evidence="1" type="ORF">PQR63_06590</name>
</gene>
<dbReference type="EMBL" id="JAQQFR010000003">
    <property type="protein sequence ID" value="MFL9878036.1"/>
    <property type="molecule type" value="Genomic_DNA"/>
</dbReference>
<sequence length="237" mass="26791">MSSTVLITTANDPPNGMMFLTTTDSATRRITAKAAVFFWAIQGVEKIVIADATGTTLLDENEMSMLNQMNIEVEQLHYFQDDETVKQKGKGYAEGMLMQFAMQNSEILKKETGFFKCTGKIYCRNFAQILHTIRTNHFKNIFWTNIDESGATRGWADTRFFYTSIDFFNEYLLPTYLSSDDNVAAIESLCFHLLSTRLPSIKTVRPLLVGFCGGTGELYMDSSFGELDTNFPSWLST</sequence>
<evidence type="ECO:0000313" key="1">
    <source>
        <dbReference type="EMBL" id="MFL9878036.1"/>
    </source>
</evidence>
<protein>
    <submittedName>
        <fullName evidence="1">Uncharacterized protein</fullName>
    </submittedName>
</protein>
<organism evidence="1 2">
    <name type="scientific">Herbaspirillum rhizosphaerae</name>
    <dbReference type="NCBI Taxonomy" id="346179"/>
    <lineage>
        <taxon>Bacteria</taxon>
        <taxon>Pseudomonadati</taxon>
        <taxon>Pseudomonadota</taxon>
        <taxon>Betaproteobacteria</taxon>
        <taxon>Burkholderiales</taxon>
        <taxon>Oxalobacteraceae</taxon>
        <taxon>Herbaspirillum</taxon>
    </lineage>
</organism>
<comment type="caution">
    <text evidence="1">The sequence shown here is derived from an EMBL/GenBank/DDBJ whole genome shotgun (WGS) entry which is preliminary data.</text>
</comment>
<dbReference type="RefSeq" id="WP_408166663.1">
    <property type="nucleotide sequence ID" value="NZ_JAQQFR010000003.1"/>
</dbReference>
<evidence type="ECO:0000313" key="2">
    <source>
        <dbReference type="Proteomes" id="UP001629214"/>
    </source>
</evidence>
<dbReference type="Proteomes" id="UP001629214">
    <property type="component" value="Unassembled WGS sequence"/>
</dbReference>
<name>A0ABW8Z4R5_9BURK</name>
<proteinExistence type="predicted"/>
<keyword evidence="2" id="KW-1185">Reference proteome</keyword>
<accession>A0ABW8Z4R5</accession>
<reference evidence="1 2" key="1">
    <citation type="journal article" date="2024" name="Chem. Sci.">
        <title>Discovery of megapolipeptins by genome mining of a Burkholderiales bacteria collection.</title>
        <authorList>
            <person name="Paulo B.S."/>
            <person name="Recchia M.J.J."/>
            <person name="Lee S."/>
            <person name="Fergusson C.H."/>
            <person name="Romanowski S.B."/>
            <person name="Hernandez A."/>
            <person name="Krull N."/>
            <person name="Liu D.Y."/>
            <person name="Cavanagh H."/>
            <person name="Bos A."/>
            <person name="Gray C.A."/>
            <person name="Murphy B.T."/>
            <person name="Linington R.G."/>
            <person name="Eustaquio A.S."/>
        </authorList>
    </citation>
    <scope>NUCLEOTIDE SEQUENCE [LARGE SCALE GENOMIC DNA]</scope>
    <source>
        <strain evidence="1 2">RL21-008-BIB-B</strain>
    </source>
</reference>